<sequence>MTAPAKRPGRRPGTADTRGEILAAARSEFASRGYEKATMRGIARAAGVDAALVHHYFGSKEQVFLAALDFPINPATVVEIVSGDPSDVGVRLARYVVGLWEVPEARERLLAVVRTVASNEEMAALVRGFARPRLVVPLAERVGGADAEVRVEMALAQIIGLAMARYVIRMEPVASVGSEELIGLLGPALQRLLGAQE</sequence>
<dbReference type="InterPro" id="IPR001647">
    <property type="entry name" value="HTH_TetR"/>
</dbReference>
<evidence type="ECO:0000313" key="5">
    <source>
        <dbReference type="Proteomes" id="UP001500751"/>
    </source>
</evidence>
<comment type="caution">
    <text evidence="4">The sequence shown here is derived from an EMBL/GenBank/DDBJ whole genome shotgun (WGS) entry which is preliminary data.</text>
</comment>
<dbReference type="InterPro" id="IPR050109">
    <property type="entry name" value="HTH-type_TetR-like_transc_reg"/>
</dbReference>
<dbReference type="SUPFAM" id="SSF48498">
    <property type="entry name" value="Tetracyclin repressor-like, C-terminal domain"/>
    <property type="match status" value="1"/>
</dbReference>
<organism evidence="4 5">
    <name type="scientific">Catenulispora yoronensis</name>
    <dbReference type="NCBI Taxonomy" id="450799"/>
    <lineage>
        <taxon>Bacteria</taxon>
        <taxon>Bacillati</taxon>
        <taxon>Actinomycetota</taxon>
        <taxon>Actinomycetes</taxon>
        <taxon>Catenulisporales</taxon>
        <taxon>Catenulisporaceae</taxon>
        <taxon>Catenulispora</taxon>
    </lineage>
</organism>
<keyword evidence="1 2" id="KW-0238">DNA-binding</keyword>
<dbReference type="PRINTS" id="PR00455">
    <property type="entry name" value="HTHTETR"/>
</dbReference>
<dbReference type="Pfam" id="PF17920">
    <property type="entry name" value="TetR_C_16"/>
    <property type="match status" value="1"/>
</dbReference>
<dbReference type="PROSITE" id="PS50977">
    <property type="entry name" value="HTH_TETR_2"/>
    <property type="match status" value="1"/>
</dbReference>
<dbReference type="SUPFAM" id="SSF46689">
    <property type="entry name" value="Homeodomain-like"/>
    <property type="match status" value="1"/>
</dbReference>
<dbReference type="Proteomes" id="UP001500751">
    <property type="component" value="Unassembled WGS sequence"/>
</dbReference>
<feature type="domain" description="HTH tetR-type" evidence="3">
    <location>
        <begin position="15"/>
        <end position="75"/>
    </location>
</feature>
<dbReference type="Pfam" id="PF00440">
    <property type="entry name" value="TetR_N"/>
    <property type="match status" value="1"/>
</dbReference>
<evidence type="ECO:0000259" key="3">
    <source>
        <dbReference type="PROSITE" id="PS50977"/>
    </source>
</evidence>
<gene>
    <name evidence="4" type="ORF">GCM10009839_58210</name>
</gene>
<dbReference type="InterPro" id="IPR041678">
    <property type="entry name" value="TetR_C_16"/>
</dbReference>
<name>A0ABP5GJ52_9ACTN</name>
<evidence type="ECO:0000313" key="4">
    <source>
        <dbReference type="EMBL" id="GAA2046308.1"/>
    </source>
</evidence>
<dbReference type="InterPro" id="IPR009057">
    <property type="entry name" value="Homeodomain-like_sf"/>
</dbReference>
<dbReference type="RefSeq" id="WP_344668862.1">
    <property type="nucleotide sequence ID" value="NZ_BAAAQN010000041.1"/>
</dbReference>
<feature type="DNA-binding region" description="H-T-H motif" evidence="2">
    <location>
        <begin position="38"/>
        <end position="57"/>
    </location>
</feature>
<keyword evidence="5" id="KW-1185">Reference proteome</keyword>
<dbReference type="PANTHER" id="PTHR30055">
    <property type="entry name" value="HTH-TYPE TRANSCRIPTIONAL REGULATOR RUTR"/>
    <property type="match status" value="1"/>
</dbReference>
<accession>A0ABP5GJ52</accession>
<dbReference type="Gene3D" id="1.10.10.60">
    <property type="entry name" value="Homeodomain-like"/>
    <property type="match status" value="1"/>
</dbReference>
<protein>
    <submittedName>
        <fullName evidence="4">TetR family transcriptional regulator</fullName>
    </submittedName>
</protein>
<proteinExistence type="predicted"/>
<evidence type="ECO:0000256" key="2">
    <source>
        <dbReference type="PROSITE-ProRule" id="PRU00335"/>
    </source>
</evidence>
<evidence type="ECO:0000256" key="1">
    <source>
        <dbReference type="ARBA" id="ARBA00023125"/>
    </source>
</evidence>
<reference evidence="5" key="1">
    <citation type="journal article" date="2019" name="Int. J. Syst. Evol. Microbiol.">
        <title>The Global Catalogue of Microorganisms (GCM) 10K type strain sequencing project: providing services to taxonomists for standard genome sequencing and annotation.</title>
        <authorList>
            <consortium name="The Broad Institute Genomics Platform"/>
            <consortium name="The Broad Institute Genome Sequencing Center for Infectious Disease"/>
            <person name="Wu L."/>
            <person name="Ma J."/>
        </authorList>
    </citation>
    <scope>NUCLEOTIDE SEQUENCE [LARGE SCALE GENOMIC DNA]</scope>
    <source>
        <strain evidence="5">JCM 16014</strain>
    </source>
</reference>
<dbReference type="InterPro" id="IPR036271">
    <property type="entry name" value="Tet_transcr_reg_TetR-rel_C_sf"/>
</dbReference>
<dbReference type="Gene3D" id="1.10.357.10">
    <property type="entry name" value="Tetracycline Repressor, domain 2"/>
    <property type="match status" value="1"/>
</dbReference>
<dbReference type="PANTHER" id="PTHR30055:SF235">
    <property type="entry name" value="TRANSCRIPTIONAL REGULATORY PROTEIN"/>
    <property type="match status" value="1"/>
</dbReference>
<dbReference type="EMBL" id="BAAAQN010000041">
    <property type="protein sequence ID" value="GAA2046308.1"/>
    <property type="molecule type" value="Genomic_DNA"/>
</dbReference>